<sequence length="84" mass="9681">MSGGEEMKFQMKAYKHRVVVDPEKSCKILEHAIGVIYDHNAKGFLSFEKLYRLFRHVLHMCGLFRSLPAPSGFFLNVPDLCGFF</sequence>
<gene>
    <name evidence="1" type="ORF">RD792_014347</name>
</gene>
<evidence type="ECO:0000313" key="1">
    <source>
        <dbReference type="EMBL" id="KAK4478845.1"/>
    </source>
</evidence>
<dbReference type="EMBL" id="JAYDYQ010002687">
    <property type="protein sequence ID" value="KAK4478845.1"/>
    <property type="molecule type" value="Genomic_DNA"/>
</dbReference>
<keyword evidence="2" id="KW-1185">Reference proteome</keyword>
<evidence type="ECO:0000313" key="2">
    <source>
        <dbReference type="Proteomes" id="UP001291926"/>
    </source>
</evidence>
<comment type="caution">
    <text evidence="1">The sequence shown here is derived from an EMBL/GenBank/DDBJ whole genome shotgun (WGS) entry which is preliminary data.</text>
</comment>
<evidence type="ECO:0008006" key="3">
    <source>
        <dbReference type="Google" id="ProtNLM"/>
    </source>
</evidence>
<proteinExistence type="predicted"/>
<accession>A0ABR0CP33</accession>
<organism evidence="1 2">
    <name type="scientific">Penstemon davidsonii</name>
    <dbReference type="NCBI Taxonomy" id="160366"/>
    <lineage>
        <taxon>Eukaryota</taxon>
        <taxon>Viridiplantae</taxon>
        <taxon>Streptophyta</taxon>
        <taxon>Embryophyta</taxon>
        <taxon>Tracheophyta</taxon>
        <taxon>Spermatophyta</taxon>
        <taxon>Magnoliopsida</taxon>
        <taxon>eudicotyledons</taxon>
        <taxon>Gunneridae</taxon>
        <taxon>Pentapetalae</taxon>
        <taxon>asterids</taxon>
        <taxon>lamiids</taxon>
        <taxon>Lamiales</taxon>
        <taxon>Plantaginaceae</taxon>
        <taxon>Cheloneae</taxon>
        <taxon>Penstemon</taxon>
    </lineage>
</organism>
<name>A0ABR0CP33_9LAMI</name>
<dbReference type="Proteomes" id="UP001291926">
    <property type="component" value="Unassembled WGS sequence"/>
</dbReference>
<reference evidence="1 2" key="1">
    <citation type="journal article" date="2023" name="bioRxiv">
        <title>Genome report: Whole genome sequence and annotation of Penstemon davidsonii.</title>
        <authorList>
            <person name="Ostevik K.L."/>
            <person name="Alabady M."/>
            <person name="Zhang M."/>
            <person name="Rausher M.D."/>
        </authorList>
    </citation>
    <scope>NUCLEOTIDE SEQUENCE [LARGE SCALE GENOMIC DNA]</scope>
    <source>
        <strain evidence="1">DNT005</strain>
        <tissue evidence="1">Whole leaf</tissue>
    </source>
</reference>
<protein>
    <recommendedName>
        <fullName evidence="3">EF-hand domain-containing protein</fullName>
    </recommendedName>
</protein>